<keyword evidence="5 7" id="KW-1133">Transmembrane helix</keyword>
<proteinExistence type="inferred from homology"/>
<sequence>MYLVPVFWMAGTKKIAGFEGIVEWFGNTEWGLGLPFPFLMALLATATEFFGAIALFFGFAVRWFSVPLMFTMIVAAGTVHWDNGWQAITDPSAPFANERVIEASNKLAIVKEVLQEHTNYDYITSSGSVVMLNNGIEFSVTYFIMLLALLFIGAGRYVSVDYWLERALYKEQRALSLKP</sequence>
<keyword evidence="3" id="KW-1003">Cell membrane</keyword>
<dbReference type="InterPro" id="IPR032808">
    <property type="entry name" value="DoxX"/>
</dbReference>
<comment type="caution">
    <text evidence="9">The sequence shown here is derived from an EMBL/GenBank/DDBJ whole genome shotgun (WGS) entry which is preliminary data.</text>
</comment>
<name>A0A5C6Q2Q6_9GAMM</name>
<evidence type="ECO:0000313" key="9">
    <source>
        <dbReference type="EMBL" id="TWX63080.1"/>
    </source>
</evidence>
<accession>A0A5C6Q2Q6</accession>
<keyword evidence="10" id="KW-1185">Reference proteome</keyword>
<reference evidence="9 11" key="1">
    <citation type="submission" date="2019-07" db="EMBL/GenBank/DDBJ databases">
        <title>Genomes of sea-ice associated Colwellia species.</title>
        <authorList>
            <person name="Bowman J.P."/>
        </authorList>
    </citation>
    <scope>NUCLEOTIDE SEQUENCE [LARGE SCALE GENOMIC DNA]</scope>
    <source>
        <strain evidence="8 10">ACAM 607</strain>
        <strain evidence="9 11">IC036</strain>
    </source>
</reference>
<evidence type="ECO:0000313" key="10">
    <source>
        <dbReference type="Proteomes" id="UP000321525"/>
    </source>
</evidence>
<keyword evidence="4 7" id="KW-0812">Transmembrane</keyword>
<feature type="transmembrane region" description="Helical" evidence="7">
    <location>
        <begin position="63"/>
        <end position="81"/>
    </location>
</feature>
<feature type="transmembrane region" description="Helical" evidence="7">
    <location>
        <begin position="34"/>
        <end position="56"/>
    </location>
</feature>
<dbReference type="Proteomes" id="UP000321525">
    <property type="component" value="Unassembled WGS sequence"/>
</dbReference>
<evidence type="ECO:0000256" key="7">
    <source>
        <dbReference type="SAM" id="Phobius"/>
    </source>
</evidence>
<keyword evidence="6 7" id="KW-0472">Membrane</keyword>
<organism evidence="9 11">
    <name type="scientific">Colwellia hornerae</name>
    <dbReference type="NCBI Taxonomy" id="89402"/>
    <lineage>
        <taxon>Bacteria</taxon>
        <taxon>Pseudomonadati</taxon>
        <taxon>Pseudomonadota</taxon>
        <taxon>Gammaproteobacteria</taxon>
        <taxon>Alteromonadales</taxon>
        <taxon>Colwelliaceae</taxon>
        <taxon>Colwellia</taxon>
    </lineage>
</organism>
<dbReference type="Proteomes" id="UP000321917">
    <property type="component" value="Unassembled WGS sequence"/>
</dbReference>
<dbReference type="EMBL" id="VOLQ01000055">
    <property type="protein sequence ID" value="TWX63080.1"/>
    <property type="molecule type" value="Genomic_DNA"/>
</dbReference>
<evidence type="ECO:0000313" key="8">
    <source>
        <dbReference type="EMBL" id="TWX54302.1"/>
    </source>
</evidence>
<dbReference type="Pfam" id="PF07681">
    <property type="entry name" value="DoxX"/>
    <property type="match status" value="1"/>
</dbReference>
<comment type="similarity">
    <text evidence="2">Belongs to the DoxX family.</text>
</comment>
<evidence type="ECO:0000256" key="2">
    <source>
        <dbReference type="ARBA" id="ARBA00006679"/>
    </source>
</evidence>
<feature type="transmembrane region" description="Helical" evidence="7">
    <location>
        <begin position="140"/>
        <end position="164"/>
    </location>
</feature>
<dbReference type="PANTHER" id="PTHR33452:SF19">
    <property type="entry name" value="DOXX FAMILY PROTEIN"/>
    <property type="match status" value="1"/>
</dbReference>
<dbReference type="EMBL" id="VOLR01000039">
    <property type="protein sequence ID" value="TWX54302.1"/>
    <property type="molecule type" value="Genomic_DNA"/>
</dbReference>
<dbReference type="AlphaFoldDB" id="A0A5C6Q2Q6"/>
<evidence type="ECO:0000256" key="3">
    <source>
        <dbReference type="ARBA" id="ARBA00022475"/>
    </source>
</evidence>
<evidence type="ECO:0000256" key="5">
    <source>
        <dbReference type="ARBA" id="ARBA00022989"/>
    </source>
</evidence>
<evidence type="ECO:0000313" key="11">
    <source>
        <dbReference type="Proteomes" id="UP000321917"/>
    </source>
</evidence>
<evidence type="ECO:0000256" key="4">
    <source>
        <dbReference type="ARBA" id="ARBA00022692"/>
    </source>
</evidence>
<gene>
    <name evidence="8" type="ORF">ESZ26_18100</name>
    <name evidence="9" type="ORF">ESZ27_18040</name>
</gene>
<evidence type="ECO:0000256" key="1">
    <source>
        <dbReference type="ARBA" id="ARBA00004651"/>
    </source>
</evidence>
<protein>
    <submittedName>
        <fullName evidence="9">DoxX family protein</fullName>
    </submittedName>
</protein>
<dbReference type="GO" id="GO:0005886">
    <property type="term" value="C:plasma membrane"/>
    <property type="evidence" value="ECO:0007669"/>
    <property type="project" value="UniProtKB-SubCell"/>
</dbReference>
<comment type="subcellular location">
    <subcellularLocation>
        <location evidence="1">Cell membrane</location>
        <topology evidence="1">Multi-pass membrane protein</topology>
    </subcellularLocation>
</comment>
<dbReference type="InterPro" id="IPR051907">
    <property type="entry name" value="DoxX-like_oxidoreductase"/>
</dbReference>
<evidence type="ECO:0000256" key="6">
    <source>
        <dbReference type="ARBA" id="ARBA00023136"/>
    </source>
</evidence>
<dbReference type="OrthoDB" id="346004at2"/>
<dbReference type="PANTHER" id="PTHR33452">
    <property type="entry name" value="OXIDOREDUCTASE CATD-RELATED"/>
    <property type="match status" value="1"/>
</dbReference>